<feature type="region of interest" description="Disordered" evidence="1">
    <location>
        <begin position="107"/>
        <end position="133"/>
    </location>
</feature>
<evidence type="ECO:0000259" key="2">
    <source>
        <dbReference type="PROSITE" id="PS50004"/>
    </source>
</evidence>
<dbReference type="GO" id="GO:0034451">
    <property type="term" value="C:centriolar satellite"/>
    <property type="evidence" value="ECO:0007669"/>
    <property type="project" value="TreeGrafter"/>
</dbReference>
<keyword evidence="4" id="KW-1185">Reference proteome</keyword>
<feature type="region of interest" description="Disordered" evidence="1">
    <location>
        <begin position="677"/>
        <end position="793"/>
    </location>
</feature>
<protein>
    <submittedName>
        <fullName evidence="3">C2CD3 protein</fullName>
    </submittedName>
</protein>
<feature type="compositionally biased region" description="Low complexity" evidence="1">
    <location>
        <begin position="393"/>
        <end position="402"/>
    </location>
</feature>
<dbReference type="GO" id="GO:0060271">
    <property type="term" value="P:cilium assembly"/>
    <property type="evidence" value="ECO:0007669"/>
    <property type="project" value="TreeGrafter"/>
</dbReference>
<dbReference type="EMBL" id="VWYK01044608">
    <property type="protein sequence ID" value="NXR09240.1"/>
    <property type="molecule type" value="Genomic_DNA"/>
</dbReference>
<feature type="non-terminal residue" evidence="3">
    <location>
        <position position="880"/>
    </location>
</feature>
<dbReference type="GO" id="GO:0061511">
    <property type="term" value="P:centriole elongation"/>
    <property type="evidence" value="ECO:0007669"/>
    <property type="project" value="TreeGrafter"/>
</dbReference>
<reference evidence="3 4" key="1">
    <citation type="submission" date="2019-09" db="EMBL/GenBank/DDBJ databases">
        <title>Bird 10,000 Genomes (B10K) Project - Family phase.</title>
        <authorList>
            <person name="Zhang G."/>
        </authorList>
    </citation>
    <scope>NUCLEOTIDE SEQUENCE [LARGE SCALE GENOMIC DNA]</scope>
    <source>
        <strain evidence="3">B10K-DU-001-42</strain>
        <tissue evidence="3">Muscle</tissue>
    </source>
</reference>
<feature type="region of interest" description="Disordered" evidence="1">
    <location>
        <begin position="559"/>
        <end position="647"/>
    </location>
</feature>
<dbReference type="GO" id="GO:0005814">
    <property type="term" value="C:centriole"/>
    <property type="evidence" value="ECO:0007669"/>
    <property type="project" value="TreeGrafter"/>
</dbReference>
<gene>
    <name evidence="3" type="primary">C2cd3</name>
    <name evidence="3" type="ORF">SEMFRA_R11684</name>
</gene>
<dbReference type="PROSITE" id="PS50004">
    <property type="entry name" value="C2"/>
    <property type="match status" value="1"/>
</dbReference>
<feature type="domain" description="C2" evidence="2">
    <location>
        <begin position="145"/>
        <end position="276"/>
    </location>
</feature>
<dbReference type="GO" id="GO:0071539">
    <property type="term" value="P:protein localization to centrosome"/>
    <property type="evidence" value="ECO:0007669"/>
    <property type="project" value="TreeGrafter"/>
</dbReference>
<feature type="region of interest" description="Disordered" evidence="1">
    <location>
        <begin position="831"/>
        <end position="862"/>
    </location>
</feature>
<proteinExistence type="predicted"/>
<dbReference type="AlphaFoldDB" id="A0A7L2ID51"/>
<feature type="compositionally biased region" description="Acidic residues" evidence="1">
    <location>
        <begin position="559"/>
        <end position="571"/>
    </location>
</feature>
<accession>A0A7L2ID51</accession>
<organism evidence="3 4">
    <name type="scientific">Semnornis frantzii</name>
    <dbReference type="NCBI Taxonomy" id="91796"/>
    <lineage>
        <taxon>Eukaryota</taxon>
        <taxon>Metazoa</taxon>
        <taxon>Chordata</taxon>
        <taxon>Craniata</taxon>
        <taxon>Vertebrata</taxon>
        <taxon>Euteleostomi</taxon>
        <taxon>Archelosauria</taxon>
        <taxon>Archosauria</taxon>
        <taxon>Dinosauria</taxon>
        <taxon>Saurischia</taxon>
        <taxon>Theropoda</taxon>
        <taxon>Coelurosauria</taxon>
        <taxon>Aves</taxon>
        <taxon>Neognathae</taxon>
        <taxon>Neoaves</taxon>
        <taxon>Telluraves</taxon>
        <taxon>Coraciimorphae</taxon>
        <taxon>Piciformes</taxon>
        <taxon>Ramphastidae</taxon>
        <taxon>Semnornis</taxon>
    </lineage>
</organism>
<dbReference type="InterPro" id="IPR000008">
    <property type="entry name" value="C2_dom"/>
</dbReference>
<sequence length="880" mass="95259">TKKVTVSFKKPKKMALRRSQGLLWFFREEKLEIQVWWSCGRGSGGERPLSTDRLLGSAYVDLSPLAESCWLVTSLAGLYPLFRSDAADLAGAALRVHALLAAPSAPLPARAREEEEDNSSEDGGTEKSPGGVQQEISEGEMLSLRSSQLSGSKAPRGDLGFLESTFTASVLVERAMHLSLEGSPLTQREVAAPSSCVSFPVADAAAPLSTPVVENTDSPLWDFQQQARLSKELLLDPQQTLVFKVWHKAESERVIGFASVDLSPLLSGFQLVCGWYNILDFSGQCRGQLKVAVSPLQDITHLKEERQARIRAQPVTPSVRGSFPLLPRLAPSSSRQMGTTLAKEVSVPTLECQKSPAGPHRPRHQEHLQNVRRFHQCLQQAAGNAHRAARMDSSSSPSSSSSRAALLTALRQNLSELDEVQRYFRQKLSRSLPDFTCRPCREQQRSDLQGSGSKAADPKGSHLLERSNQLVCQVSSLINDLQTITHSSQEPPAEHEDSSRHLGATHLARQEAEEAGAELLAVGLELEAGSTNSHSPQAACFGGSVFERHMLQGLLDQAVAEDEGSGQEEEGLFAAQPPSEEEYEEDIIEPRALNEVSTVTDRTSPWSSLLSEVDPGAEQPLRPEGQPSAAGDGCQRRSSRTFASLPQGAPQSLLTTLGFHAEQSSPWLVAEGCQSCSTETDRTEKELLQPAPCSELHPGAAAPPEDGNGAGDEALHPQPGEQNEPAEDLGEDVSNPNIMRREEEEENQQAVSEGHQEEEEGGSDEISARSMSAQAGSAECFSDGSDGEGLGEAGKFSSPRMVLSDPVVPNFFLPPQEMEASMRLLSISSHPPTALKSRNGAVPRGIPYRRPNQPRPAAELSAEEAHRIARIFSAQLSKED</sequence>
<feature type="non-terminal residue" evidence="3">
    <location>
        <position position="1"/>
    </location>
</feature>
<dbReference type="SUPFAM" id="SSF49562">
    <property type="entry name" value="C2 domain (Calcium/lipid-binding domain, CaLB)"/>
    <property type="match status" value="1"/>
</dbReference>
<feature type="region of interest" description="Disordered" evidence="1">
    <location>
        <begin position="441"/>
        <end position="462"/>
    </location>
</feature>
<evidence type="ECO:0000256" key="1">
    <source>
        <dbReference type="SAM" id="MobiDB-lite"/>
    </source>
</evidence>
<feature type="region of interest" description="Disordered" evidence="1">
    <location>
        <begin position="381"/>
        <end position="403"/>
    </location>
</feature>
<dbReference type="Pfam" id="PF00168">
    <property type="entry name" value="C2"/>
    <property type="match status" value="1"/>
</dbReference>
<name>A0A7L2ID51_9PICI</name>
<dbReference type="PANTHER" id="PTHR21254:SF1">
    <property type="entry name" value="C2 DOMAIN-CONTAINING PROTEIN 3"/>
    <property type="match status" value="1"/>
</dbReference>
<dbReference type="OrthoDB" id="79771at2759"/>
<dbReference type="Proteomes" id="UP000536381">
    <property type="component" value="Unassembled WGS sequence"/>
</dbReference>
<dbReference type="InterPro" id="IPR035892">
    <property type="entry name" value="C2_domain_sf"/>
</dbReference>
<dbReference type="PANTHER" id="PTHR21254">
    <property type="entry name" value="C2 DOMAIN-CONTAINING PROTEIN 3"/>
    <property type="match status" value="1"/>
</dbReference>
<dbReference type="Gene3D" id="2.60.40.150">
    <property type="entry name" value="C2 domain"/>
    <property type="match status" value="1"/>
</dbReference>
<comment type="caution">
    <text evidence="3">The sequence shown here is derived from an EMBL/GenBank/DDBJ whole genome shotgun (WGS) entry which is preliminary data.</text>
</comment>
<feature type="compositionally biased region" description="Polar residues" evidence="1">
    <location>
        <begin position="595"/>
        <end position="610"/>
    </location>
</feature>
<evidence type="ECO:0000313" key="3">
    <source>
        <dbReference type="EMBL" id="NXR09240.1"/>
    </source>
</evidence>
<evidence type="ECO:0000313" key="4">
    <source>
        <dbReference type="Proteomes" id="UP000536381"/>
    </source>
</evidence>